<evidence type="ECO:0000259" key="1">
    <source>
        <dbReference type="Pfam" id="PF00188"/>
    </source>
</evidence>
<dbReference type="Pfam" id="PF00188">
    <property type="entry name" value="CAP"/>
    <property type="match status" value="1"/>
</dbReference>
<organism evidence="2">
    <name type="scientific">freshwater metagenome</name>
    <dbReference type="NCBI Taxonomy" id="449393"/>
    <lineage>
        <taxon>unclassified sequences</taxon>
        <taxon>metagenomes</taxon>
        <taxon>ecological metagenomes</taxon>
    </lineage>
</organism>
<gene>
    <name evidence="2" type="ORF">UFOPK2342_01161</name>
</gene>
<sequence length="508" mass="54411">MGMRISRWPAFLGLCGILAFSVGQIPARAETAVPPLTASWLDTMNAYRTASGVKAVTADNTLTKAIATHLNYLIKTDKVLRGGAYASPHTENPTSPFYTAEGEAAGKASNIISEGSVDANEAAAIDGWMTAPFHAVGILRETLKSSALAMATAENDRTYWGLNVIAGLSPSATRTKNILFPGDGSTVRLSRFESESPDPREGCAGDIRNYSGLPIFASLLKDPTKDVSAELIDVNGKALTVDELCVQTQYTFKSTDTVMGPSGAKAFSGDNLVIIIPRDPLLRGNYRVKIKQGGLADIAWSFTVVPVPTEGVVQGIPSQKVPVRRALKWSLGNAVVDSVLTSQRVRIWSCPENKCTTNQVILDRVLPVSQTTIDVSKFKDGFYFTCIEPINSSGPGKCSYQIIHVVNSCDATTCFVGSKWSGPESRCWQVASTGLLEELRGKSWVKVASSPAVKGKCSTAKFPYSYSAKYEVSTTGKKTFRWRILATGKVLGLALPGSAVQFLPTSGS</sequence>
<dbReference type="SUPFAM" id="SSF55797">
    <property type="entry name" value="PR-1-like"/>
    <property type="match status" value="1"/>
</dbReference>
<dbReference type="Gene3D" id="3.40.33.10">
    <property type="entry name" value="CAP"/>
    <property type="match status" value="1"/>
</dbReference>
<protein>
    <submittedName>
        <fullName evidence="2">Unannotated protein</fullName>
    </submittedName>
</protein>
<name>A0A6J6N4U2_9ZZZZ</name>
<evidence type="ECO:0000313" key="2">
    <source>
        <dbReference type="EMBL" id="CAB4681139.1"/>
    </source>
</evidence>
<dbReference type="CDD" id="cd05379">
    <property type="entry name" value="CAP_bacterial"/>
    <property type="match status" value="1"/>
</dbReference>
<dbReference type="InterPro" id="IPR035940">
    <property type="entry name" value="CAP_sf"/>
</dbReference>
<proteinExistence type="predicted"/>
<feature type="domain" description="SCP" evidence="1">
    <location>
        <begin position="41"/>
        <end position="161"/>
    </location>
</feature>
<dbReference type="AlphaFoldDB" id="A0A6J6N4U2"/>
<dbReference type="InterPro" id="IPR014044">
    <property type="entry name" value="CAP_dom"/>
</dbReference>
<reference evidence="2" key="1">
    <citation type="submission" date="2020-05" db="EMBL/GenBank/DDBJ databases">
        <authorList>
            <person name="Chiriac C."/>
            <person name="Salcher M."/>
            <person name="Ghai R."/>
            <person name="Kavagutti S V."/>
        </authorList>
    </citation>
    <scope>NUCLEOTIDE SEQUENCE</scope>
</reference>
<accession>A0A6J6N4U2</accession>
<dbReference type="EMBL" id="CAEZXB010000024">
    <property type="protein sequence ID" value="CAB4681139.1"/>
    <property type="molecule type" value="Genomic_DNA"/>
</dbReference>